<reference evidence="5 6" key="1">
    <citation type="submission" date="2019-01" db="EMBL/GenBank/DDBJ databases">
        <authorList>
            <person name="Chen W.-M."/>
        </authorList>
    </citation>
    <scope>NUCLEOTIDE SEQUENCE [LARGE SCALE GENOMIC DNA]</scope>
    <source>
        <strain evidence="5 6">CCP-18</strain>
    </source>
</reference>
<dbReference type="PANTHER" id="PTHR43300:SF11">
    <property type="entry name" value="ACETYLTRANSFERASE RV3034C-RELATED"/>
    <property type="match status" value="1"/>
</dbReference>
<evidence type="ECO:0000313" key="5">
    <source>
        <dbReference type="EMBL" id="RVT85997.1"/>
    </source>
</evidence>
<protein>
    <submittedName>
        <fullName evidence="5">CatB-related O-acetyltransferase</fullName>
    </submittedName>
</protein>
<dbReference type="InterPro" id="IPR018357">
    <property type="entry name" value="Hexapep_transf_CS"/>
</dbReference>
<dbReference type="AlphaFoldDB" id="A0A3S2UHE9"/>
<dbReference type="EMBL" id="SACM01000002">
    <property type="protein sequence ID" value="RVT85997.1"/>
    <property type="molecule type" value="Genomic_DNA"/>
</dbReference>
<dbReference type="InterPro" id="IPR001451">
    <property type="entry name" value="Hexapep"/>
</dbReference>
<dbReference type="InterPro" id="IPR050179">
    <property type="entry name" value="Trans_hexapeptide_repeat"/>
</dbReference>
<dbReference type="PROSITE" id="PS00101">
    <property type="entry name" value="HEXAPEP_TRANSFERASES"/>
    <property type="match status" value="1"/>
</dbReference>
<organism evidence="5 6">
    <name type="scientific">Inhella crocodyli</name>
    <dbReference type="NCBI Taxonomy" id="2499851"/>
    <lineage>
        <taxon>Bacteria</taxon>
        <taxon>Pseudomonadati</taxon>
        <taxon>Pseudomonadota</taxon>
        <taxon>Betaproteobacteria</taxon>
        <taxon>Burkholderiales</taxon>
        <taxon>Sphaerotilaceae</taxon>
        <taxon>Inhella</taxon>
    </lineage>
</organism>
<sequence length="200" mass="21688">MSTPPASETNTHGLKGQAGASVVDIGRYTYGYETLQVKQWGEGEPLQIGSFCSIGQGVTVFLGGNHRVDWVTTFPFGHVFGEQLGGRDVLGHPTTNGAVVVGNDVWLGDGATIMSGVRIGDGAVVAARAVVTQDVAPYSIVAGNPARLIRHRFPPDIVERLRTLRWWDLPDAEIRKLVHRLSTPPTAAMLDDWIARYRKS</sequence>
<evidence type="ECO:0000256" key="3">
    <source>
        <dbReference type="ARBA" id="ARBA00022737"/>
    </source>
</evidence>
<comment type="caution">
    <text evidence="5">The sequence shown here is derived from an EMBL/GenBank/DDBJ whole genome shotgun (WGS) entry which is preliminary data.</text>
</comment>
<keyword evidence="4" id="KW-0012">Acyltransferase</keyword>
<name>A0A3S2UHE9_9BURK</name>
<proteinExistence type="inferred from homology"/>
<dbReference type="GO" id="GO:0016746">
    <property type="term" value="F:acyltransferase activity"/>
    <property type="evidence" value="ECO:0007669"/>
    <property type="project" value="UniProtKB-KW"/>
</dbReference>
<dbReference type="PANTHER" id="PTHR43300">
    <property type="entry name" value="ACETYLTRANSFERASE"/>
    <property type="match status" value="1"/>
</dbReference>
<accession>A0A3S2UHE9</accession>
<dbReference type="CDD" id="cd03349">
    <property type="entry name" value="LbH_XAT"/>
    <property type="match status" value="1"/>
</dbReference>
<dbReference type="Proteomes" id="UP000288587">
    <property type="component" value="Unassembled WGS sequence"/>
</dbReference>
<evidence type="ECO:0000313" key="6">
    <source>
        <dbReference type="Proteomes" id="UP000288587"/>
    </source>
</evidence>
<gene>
    <name evidence="5" type="ORF">EOD73_08085</name>
</gene>
<evidence type="ECO:0000256" key="2">
    <source>
        <dbReference type="ARBA" id="ARBA00022679"/>
    </source>
</evidence>
<dbReference type="SUPFAM" id="SSF51161">
    <property type="entry name" value="Trimeric LpxA-like enzymes"/>
    <property type="match status" value="1"/>
</dbReference>
<dbReference type="OrthoDB" id="8612290at2"/>
<dbReference type="RefSeq" id="WP_127682495.1">
    <property type="nucleotide sequence ID" value="NZ_SACM01000002.1"/>
</dbReference>
<dbReference type="Gene3D" id="2.160.10.10">
    <property type="entry name" value="Hexapeptide repeat proteins"/>
    <property type="match status" value="1"/>
</dbReference>
<keyword evidence="2 5" id="KW-0808">Transferase</keyword>
<keyword evidence="3" id="KW-0677">Repeat</keyword>
<dbReference type="InterPro" id="IPR011004">
    <property type="entry name" value="Trimer_LpxA-like_sf"/>
</dbReference>
<keyword evidence="6" id="KW-1185">Reference proteome</keyword>
<comment type="similarity">
    <text evidence="1">Belongs to the transferase hexapeptide repeat family.</text>
</comment>
<evidence type="ECO:0000256" key="4">
    <source>
        <dbReference type="ARBA" id="ARBA00023315"/>
    </source>
</evidence>
<dbReference type="Pfam" id="PF00132">
    <property type="entry name" value="Hexapep"/>
    <property type="match status" value="1"/>
</dbReference>
<evidence type="ECO:0000256" key="1">
    <source>
        <dbReference type="ARBA" id="ARBA00007274"/>
    </source>
</evidence>